<gene>
    <name evidence="2" type="ORF">BN948_01290</name>
</gene>
<dbReference type="InterPro" id="IPR027939">
    <property type="entry name" value="NMT1/THI5"/>
</dbReference>
<evidence type="ECO:0000313" key="3">
    <source>
        <dbReference type="Proteomes" id="UP000028878"/>
    </source>
</evidence>
<reference evidence="3" key="1">
    <citation type="submission" date="2014-02" db="EMBL/GenBank/DDBJ databases">
        <authorList>
            <person name="Gan H."/>
        </authorList>
    </citation>
    <scope>NUCLEOTIDE SEQUENCE [LARGE SCALE GENOMIC DNA]</scope>
    <source>
        <strain evidence="3">S1</strain>
    </source>
</reference>
<dbReference type="PANTHER" id="PTHR31528:SF15">
    <property type="entry name" value="RIBOFLAVIN-BINDING PROTEIN RIBY"/>
    <property type="match status" value="1"/>
</dbReference>
<evidence type="ECO:0000313" key="2">
    <source>
        <dbReference type="EMBL" id="CDN86872.1"/>
    </source>
</evidence>
<feature type="domain" description="SsuA/THI5-like" evidence="1">
    <location>
        <begin position="49"/>
        <end position="260"/>
    </location>
</feature>
<name>A0A1L1PA72_HYDIT</name>
<dbReference type="PANTHER" id="PTHR31528">
    <property type="entry name" value="4-AMINO-5-HYDROXYMETHYL-2-METHYLPYRIMIDINE PHOSPHATE SYNTHASE THI11-RELATED"/>
    <property type="match status" value="1"/>
</dbReference>
<keyword evidence="3" id="KW-1185">Reference proteome</keyword>
<dbReference type="EMBL" id="CCAE010000006">
    <property type="protein sequence ID" value="CDN86872.1"/>
    <property type="molecule type" value="Genomic_DNA"/>
</dbReference>
<accession>A0A1L1PA72</accession>
<dbReference type="SUPFAM" id="SSF53850">
    <property type="entry name" value="Periplasmic binding protein-like II"/>
    <property type="match status" value="1"/>
</dbReference>
<dbReference type="RefSeq" id="WP_009520532.1">
    <property type="nucleotide sequence ID" value="NZ_CCAE010000006.1"/>
</dbReference>
<dbReference type="Proteomes" id="UP000028878">
    <property type="component" value="Unassembled WGS sequence"/>
</dbReference>
<dbReference type="AlphaFoldDB" id="A0A1L1PA72"/>
<reference evidence="3" key="2">
    <citation type="submission" date="2014-11" db="EMBL/GenBank/DDBJ databases">
        <title>Draft genome sequence of Hydrogenophaga intermedia S1.</title>
        <authorList>
            <person name="Gan H.M."/>
            <person name="Chew T.H."/>
            <person name="Stolz A."/>
        </authorList>
    </citation>
    <scope>NUCLEOTIDE SEQUENCE [LARGE SCALE GENOMIC DNA]</scope>
    <source>
        <strain evidence="3">S1</strain>
    </source>
</reference>
<sequence length="349" mass="37099">MGSLSSFSPRRRSLALGGLAALVGAPAWSQRTPVKVRFQCDWRFEAGTIPYVVALRKGYFADEGLDVTLNVGAGASATVTRLASGNFDMGTGDMNSLAEFAGNNGLVPAKAVMLMYESTPAAIFSLRKTGISKPADLRGRTLAAPANDGARRIFPAFALANGLDPANDVAWTSVDPAMRETMLARGQAEVISGYMASGWVSLQRLGVDPKDIAVMKYAEHGVKLPGNAILARPGFIDEQPEAVAAFLRAVTRGLKDAHTDRAGAVAVLKGHEPLVDTRIEAMRLGVVLDGEIATPTVRRQGIGDIDLARYQEGIDALAKFLSFKTTPDAATLVDTRFLPPLAQRKVFSA</sequence>
<dbReference type="Pfam" id="PF09084">
    <property type="entry name" value="NMT1"/>
    <property type="match status" value="1"/>
</dbReference>
<organism evidence="2 3">
    <name type="scientific">Hydrogenophaga intermedia</name>
    <dbReference type="NCBI Taxonomy" id="65786"/>
    <lineage>
        <taxon>Bacteria</taxon>
        <taxon>Pseudomonadati</taxon>
        <taxon>Pseudomonadota</taxon>
        <taxon>Betaproteobacteria</taxon>
        <taxon>Burkholderiales</taxon>
        <taxon>Comamonadaceae</taxon>
        <taxon>Hydrogenophaga</taxon>
    </lineage>
</organism>
<evidence type="ECO:0000259" key="1">
    <source>
        <dbReference type="Pfam" id="PF09084"/>
    </source>
</evidence>
<proteinExistence type="predicted"/>
<dbReference type="InterPro" id="IPR015168">
    <property type="entry name" value="SsuA/THI5"/>
</dbReference>
<protein>
    <submittedName>
        <fullName evidence="2">SsuA protein</fullName>
    </submittedName>
</protein>
<dbReference type="GO" id="GO:0009228">
    <property type="term" value="P:thiamine biosynthetic process"/>
    <property type="evidence" value="ECO:0007669"/>
    <property type="project" value="InterPro"/>
</dbReference>
<dbReference type="Gene3D" id="3.40.190.10">
    <property type="entry name" value="Periplasmic binding protein-like II"/>
    <property type="match status" value="2"/>
</dbReference>